<dbReference type="InterPro" id="IPR006103">
    <property type="entry name" value="Glyco_hydro_2_cat"/>
</dbReference>
<evidence type="ECO:0000259" key="6">
    <source>
        <dbReference type="Pfam" id="PF02836"/>
    </source>
</evidence>
<dbReference type="InterPro" id="IPR006101">
    <property type="entry name" value="Glyco_hydro_2"/>
</dbReference>
<keyword evidence="2" id="KW-0378">Hydrolase</keyword>
<dbReference type="Proteomes" id="UP000243438">
    <property type="component" value="Unassembled WGS sequence"/>
</dbReference>
<keyword evidence="4" id="KW-0732">Signal</keyword>
<dbReference type="Pfam" id="PF00703">
    <property type="entry name" value="Glyco_hydro_2"/>
    <property type="match status" value="1"/>
</dbReference>
<sequence>MKKIFIFFIFICFFTSAEARQKQNFDADWSFVLADSVQMSSPQYNDGRWRKLNLPHDWSIEGDFNENNPSGAGGGALPGGVGWYRKHFEINEKDKSSRFYVHFDGVYMNSTVYINGHKLGNRPYGFSSFEYDITPFLKVNGENIIAVRVDNSKQPNCRWYSGSGIYRHVYLLKTNSLRISNWGTFVKTESVTDKKAILKVDVRLSNSIRKSVRVQVTNSLLGADGKTLAKSSQTVMVPGSSDKVLNQQTITLENPKLWYVDNPYTYKIKTDITDGHKQIDSYITTIGIRSFKFDVHTGFYLNGKPMKIKGVCNHHDLGCLGAAINEDALHRQLLMLKNMGCNSIRCSHNPPAPELLNMCDTMGFIVMDEAFDMWHRKKTQYDYSQYFDKWFERDLTDMVIRDRNHPSVFIWSIGNEVLEQWSDASSDTLSIEQANLILNFGHSSSTLSQNREMSVNSMLTKRLADIVKSLDDSRPVTAACNESSPNNHLFKSGALDLIGYNYHNQNAKDVPVNFPGKPFIFTESVSAFATRDYYQMPSDSVIKAPKQWWLPYTDPSFMCSSYDNCRASWGNLHEETWDLIKHTPFISGEYIWTGFDYIGEPTPYGFPARSSYFGIIDLAGFPKDIYYMYQSEWTNKQVLHLFPHWNWIPGQKIDMWCYYNNADEVELYINGISQGIRRKDTDHQYHVMWPVIFQPGNVTVVARKLGKEIGRQTINTAGAPDHIRLISDRSSLKADGKSLAFVTVEIVDKDGNVCPNADNQVFFTVQGSAKIAGVDNGNQTSMERFKANNRKAFFGKCLVVLQSTSTSGTIQLTAKSVDLKDGMITLTNK</sequence>
<evidence type="ECO:0000259" key="5">
    <source>
        <dbReference type="Pfam" id="PF00703"/>
    </source>
</evidence>
<feature type="chain" id="PRO_5045704409" evidence="4">
    <location>
        <begin position="20"/>
        <end position="829"/>
    </location>
</feature>
<dbReference type="InterPro" id="IPR040605">
    <property type="entry name" value="Glyco_hydro2_dom5"/>
</dbReference>
<dbReference type="Gene3D" id="3.20.20.80">
    <property type="entry name" value="Glycosidases"/>
    <property type="match status" value="1"/>
</dbReference>
<dbReference type="SUPFAM" id="SSF49785">
    <property type="entry name" value="Galactose-binding domain-like"/>
    <property type="match status" value="1"/>
</dbReference>
<dbReference type="SUPFAM" id="SSF49303">
    <property type="entry name" value="beta-Galactosidase/glucuronidase domain"/>
    <property type="match status" value="1"/>
</dbReference>
<dbReference type="Pfam" id="PF02836">
    <property type="entry name" value="Glyco_hydro_2_C"/>
    <property type="match status" value="1"/>
</dbReference>
<evidence type="ECO:0000313" key="10">
    <source>
        <dbReference type="EMBL" id="EXG77819.1"/>
    </source>
</evidence>
<keyword evidence="11" id="KW-1185">Reference proteome</keyword>
<evidence type="ECO:0000256" key="3">
    <source>
        <dbReference type="ARBA" id="ARBA00023295"/>
    </source>
</evidence>
<evidence type="ECO:0000256" key="4">
    <source>
        <dbReference type="SAM" id="SignalP"/>
    </source>
</evidence>
<dbReference type="Pfam" id="PF18565">
    <property type="entry name" value="Glyco_hydro2_C5"/>
    <property type="match status" value="1"/>
</dbReference>
<evidence type="ECO:0000259" key="7">
    <source>
        <dbReference type="Pfam" id="PF02837"/>
    </source>
</evidence>
<feature type="domain" description="Glycoside hydrolase family 2 catalytic" evidence="6">
    <location>
        <begin position="298"/>
        <end position="593"/>
    </location>
</feature>
<comment type="similarity">
    <text evidence="1">Belongs to the glycosyl hydrolase 2 family.</text>
</comment>
<evidence type="ECO:0000313" key="11">
    <source>
        <dbReference type="Proteomes" id="UP000243438"/>
    </source>
</evidence>
<dbReference type="InterPro" id="IPR006102">
    <property type="entry name" value="Ig-like_GH2"/>
</dbReference>
<dbReference type="InterPro" id="IPR008964">
    <property type="entry name" value="Invasin/intimin_cell_adhesion"/>
</dbReference>
<dbReference type="SUPFAM" id="SSF49373">
    <property type="entry name" value="Invasin/intimin cell-adhesion fragments"/>
    <property type="match status" value="1"/>
</dbReference>
<feature type="domain" description="Glycosyl hydrolases family 2 sugar binding" evidence="7">
    <location>
        <begin position="80"/>
        <end position="174"/>
    </location>
</feature>
<dbReference type="InterPro" id="IPR017853">
    <property type="entry name" value="GH"/>
</dbReference>
<gene>
    <name evidence="10" type="ORF">XylorDRAFT_0166</name>
</gene>
<dbReference type="InterPro" id="IPR036156">
    <property type="entry name" value="Beta-gal/glucu_dom_sf"/>
</dbReference>
<evidence type="ECO:0000259" key="9">
    <source>
        <dbReference type="Pfam" id="PF18565"/>
    </source>
</evidence>
<dbReference type="InterPro" id="IPR008979">
    <property type="entry name" value="Galactose-bd-like_sf"/>
</dbReference>
<dbReference type="Gene3D" id="2.60.40.10">
    <property type="entry name" value="Immunoglobulins"/>
    <property type="match status" value="3"/>
</dbReference>
<dbReference type="RefSeq" id="WP_036876105.1">
    <property type="nucleotide sequence ID" value="NZ_KK073873.1"/>
</dbReference>
<keyword evidence="3" id="KW-0326">Glycosidase</keyword>
<protein>
    <submittedName>
        <fullName evidence="10">Beta-galactosidase/beta-glucuronidase</fullName>
    </submittedName>
</protein>
<dbReference type="InterPro" id="IPR023232">
    <property type="entry name" value="Glyco_hydro_2_AS"/>
</dbReference>
<dbReference type="PROSITE" id="PS00608">
    <property type="entry name" value="GLYCOSYL_HYDROL_F2_2"/>
    <property type="match status" value="1"/>
</dbReference>
<evidence type="ECO:0000256" key="1">
    <source>
        <dbReference type="ARBA" id="ARBA00007401"/>
    </source>
</evidence>
<accession>A0ABN0RU87</accession>
<feature type="domain" description="DUF4982" evidence="8">
    <location>
        <begin position="650"/>
        <end position="709"/>
    </location>
</feature>
<dbReference type="InterPro" id="IPR013783">
    <property type="entry name" value="Ig-like_fold"/>
</dbReference>
<feature type="domain" description="Glycoside hydrolase family 2" evidence="9">
    <location>
        <begin position="723"/>
        <end position="825"/>
    </location>
</feature>
<dbReference type="PANTHER" id="PTHR42732:SF1">
    <property type="entry name" value="BETA-MANNOSIDASE"/>
    <property type="match status" value="1"/>
</dbReference>
<proteinExistence type="inferred from homology"/>
<dbReference type="EMBL" id="JFBS01000001">
    <property type="protein sequence ID" value="EXG77819.1"/>
    <property type="molecule type" value="Genomic_DNA"/>
</dbReference>
<organism evidence="10 11">
    <name type="scientific">Xylanibacter oryzae DSM 17970</name>
    <dbReference type="NCBI Taxonomy" id="915438"/>
    <lineage>
        <taxon>Bacteria</taxon>
        <taxon>Pseudomonadati</taxon>
        <taxon>Bacteroidota</taxon>
        <taxon>Bacteroidia</taxon>
        <taxon>Bacteroidales</taxon>
        <taxon>Prevotellaceae</taxon>
        <taxon>Xylanibacter</taxon>
    </lineage>
</organism>
<dbReference type="Pfam" id="PF16355">
    <property type="entry name" value="DUF4982"/>
    <property type="match status" value="1"/>
</dbReference>
<feature type="domain" description="Glycoside hydrolase family 2 immunoglobulin-like beta-sandwich" evidence="5">
    <location>
        <begin position="184"/>
        <end position="289"/>
    </location>
</feature>
<dbReference type="Gene3D" id="2.60.120.260">
    <property type="entry name" value="Galactose-binding domain-like"/>
    <property type="match status" value="1"/>
</dbReference>
<evidence type="ECO:0000256" key="2">
    <source>
        <dbReference type="ARBA" id="ARBA00022801"/>
    </source>
</evidence>
<dbReference type="SUPFAM" id="SSF51445">
    <property type="entry name" value="(Trans)glycosidases"/>
    <property type="match status" value="1"/>
</dbReference>
<dbReference type="InterPro" id="IPR051913">
    <property type="entry name" value="GH2_Domain-Containing"/>
</dbReference>
<dbReference type="Pfam" id="PF02837">
    <property type="entry name" value="Glyco_hydro_2_N"/>
    <property type="match status" value="1"/>
</dbReference>
<dbReference type="InterPro" id="IPR006104">
    <property type="entry name" value="Glyco_hydro_2_N"/>
</dbReference>
<comment type="caution">
    <text evidence="10">The sequence shown here is derived from an EMBL/GenBank/DDBJ whole genome shotgun (WGS) entry which is preliminary data.</text>
</comment>
<name>A0ABN0RU87_9BACT</name>
<feature type="signal peptide" evidence="4">
    <location>
        <begin position="1"/>
        <end position="19"/>
    </location>
</feature>
<reference evidence="10" key="1">
    <citation type="submission" date="2013-07" db="EMBL/GenBank/DDBJ databases">
        <authorList>
            <consortium name="DOE Joint Genome Institute"/>
            <person name="Anderson I."/>
            <person name="Huntemann M."/>
            <person name="Han J."/>
            <person name="Chen A."/>
            <person name="Kyrpides N."/>
            <person name="Mavromatis K."/>
            <person name="Markowitz V."/>
            <person name="Palaniappan K."/>
            <person name="Ivanova N."/>
            <person name="Schaumberg A."/>
            <person name="Pati A."/>
            <person name="Liolios K."/>
            <person name="Nordberg H.P."/>
            <person name="Cantor M.N."/>
            <person name="Hua S.X."/>
            <person name="Woyke T."/>
        </authorList>
    </citation>
    <scope>NUCLEOTIDE SEQUENCE [LARGE SCALE GENOMIC DNA]</scope>
    <source>
        <strain evidence="10">DSM 17970</strain>
    </source>
</reference>
<evidence type="ECO:0000259" key="8">
    <source>
        <dbReference type="Pfam" id="PF16355"/>
    </source>
</evidence>
<dbReference type="PRINTS" id="PR00132">
    <property type="entry name" value="GLHYDRLASE2"/>
</dbReference>
<dbReference type="PANTHER" id="PTHR42732">
    <property type="entry name" value="BETA-GALACTOSIDASE"/>
    <property type="match status" value="1"/>
</dbReference>
<dbReference type="InterPro" id="IPR032311">
    <property type="entry name" value="DUF4982"/>
</dbReference>